<dbReference type="Proteomes" id="UP001583186">
    <property type="component" value="Unassembled WGS sequence"/>
</dbReference>
<gene>
    <name evidence="1" type="ORF">Sste5346_010183</name>
</gene>
<dbReference type="InterPro" id="IPR036962">
    <property type="entry name" value="Glyco_hydro_3_N_sf"/>
</dbReference>
<keyword evidence="2" id="KW-1185">Reference proteome</keyword>
<evidence type="ECO:0000313" key="2">
    <source>
        <dbReference type="Proteomes" id="UP001583186"/>
    </source>
</evidence>
<evidence type="ECO:0000313" key="1">
    <source>
        <dbReference type="EMBL" id="KAL1887484.1"/>
    </source>
</evidence>
<accession>A0ABR3YGM7</accession>
<sequence>MRTLTDGPNGTLGVHLDGSTRAARFPAAVNIAATFDGNLDEHIGEALAKKPQPRALVVFWHPPSVSNAILLVAGISRRIARIHC</sequence>
<comment type="caution">
    <text evidence="1">The sequence shown here is derived from an EMBL/GenBank/DDBJ whole genome shotgun (WGS) entry which is preliminary data.</text>
</comment>
<dbReference type="Gene3D" id="3.20.20.300">
    <property type="entry name" value="Glycoside hydrolase, family 3, N-terminal domain"/>
    <property type="match status" value="1"/>
</dbReference>
<protein>
    <submittedName>
        <fullName evidence="1">Uncharacterized protein</fullName>
    </submittedName>
</protein>
<dbReference type="EMBL" id="JAWCUI010000118">
    <property type="protein sequence ID" value="KAL1887484.1"/>
    <property type="molecule type" value="Genomic_DNA"/>
</dbReference>
<name>A0ABR3YGM7_9PEZI</name>
<proteinExistence type="predicted"/>
<reference evidence="1 2" key="1">
    <citation type="journal article" date="2024" name="IMA Fungus">
        <title>IMA Genome - F19 : A genome assembly and annotation guide to empower mycologists, including annotated draft genome sequences of Ceratocystis pirilliformis, Diaporthe australafricana, Fusarium ophioides, Paecilomyces lecythidis, and Sporothrix stenoceras.</title>
        <authorList>
            <person name="Aylward J."/>
            <person name="Wilson A.M."/>
            <person name="Visagie C.M."/>
            <person name="Spraker J."/>
            <person name="Barnes I."/>
            <person name="Buitendag C."/>
            <person name="Ceriani C."/>
            <person name="Del Mar Angel L."/>
            <person name="du Plessis D."/>
            <person name="Fuchs T."/>
            <person name="Gasser K."/>
            <person name="Kramer D."/>
            <person name="Li W."/>
            <person name="Munsamy K."/>
            <person name="Piso A."/>
            <person name="Price J.L."/>
            <person name="Sonnekus B."/>
            <person name="Thomas C."/>
            <person name="van der Nest A."/>
            <person name="van Dijk A."/>
            <person name="van Heerden A."/>
            <person name="van Vuuren N."/>
            <person name="Yilmaz N."/>
            <person name="Duong T.A."/>
            <person name="van der Merwe N.A."/>
            <person name="Wingfield M.J."/>
            <person name="Wingfield B.D."/>
        </authorList>
    </citation>
    <scope>NUCLEOTIDE SEQUENCE [LARGE SCALE GENOMIC DNA]</scope>
    <source>
        <strain evidence="1 2">CMW 5346</strain>
    </source>
</reference>
<organism evidence="1 2">
    <name type="scientific">Sporothrix stenoceras</name>
    <dbReference type="NCBI Taxonomy" id="5173"/>
    <lineage>
        <taxon>Eukaryota</taxon>
        <taxon>Fungi</taxon>
        <taxon>Dikarya</taxon>
        <taxon>Ascomycota</taxon>
        <taxon>Pezizomycotina</taxon>
        <taxon>Sordariomycetes</taxon>
        <taxon>Sordariomycetidae</taxon>
        <taxon>Ophiostomatales</taxon>
        <taxon>Ophiostomataceae</taxon>
        <taxon>Sporothrix</taxon>
    </lineage>
</organism>